<feature type="compositionally biased region" description="Acidic residues" evidence="1">
    <location>
        <begin position="331"/>
        <end position="346"/>
    </location>
</feature>
<proteinExistence type="predicted"/>
<dbReference type="PANTHER" id="PTHR31743">
    <property type="entry name" value="TRANSIENT RECEPTOR POTENTIAL CHANNEL 4-ASSOCIATED PROTEIN TCPC4AP"/>
    <property type="match status" value="1"/>
</dbReference>
<organism evidence="2 3">
    <name type="scientific">Leishmania martiniquensis</name>
    <dbReference type="NCBI Taxonomy" id="1580590"/>
    <lineage>
        <taxon>Eukaryota</taxon>
        <taxon>Discoba</taxon>
        <taxon>Euglenozoa</taxon>
        <taxon>Kinetoplastea</taxon>
        <taxon>Metakinetoplastina</taxon>
        <taxon>Trypanosomatida</taxon>
        <taxon>Trypanosomatidae</taxon>
        <taxon>Leishmaniinae</taxon>
        <taxon>Leishmania</taxon>
    </lineage>
</organism>
<evidence type="ECO:0000256" key="1">
    <source>
        <dbReference type="SAM" id="MobiDB-lite"/>
    </source>
</evidence>
<evidence type="ECO:0000313" key="2">
    <source>
        <dbReference type="EMBL" id="KAG5474442.1"/>
    </source>
</evidence>
<dbReference type="Proteomes" id="UP000673552">
    <property type="component" value="Chromosome 28"/>
</dbReference>
<dbReference type="RefSeq" id="XP_067177384.1">
    <property type="nucleotide sequence ID" value="XM_067320774.1"/>
</dbReference>
<dbReference type="OrthoDB" id="248587at2759"/>
<dbReference type="PANTHER" id="PTHR31743:SF1">
    <property type="entry name" value="SHORT TRANSIENT RECEPTOR POTENTIAL CHANNEL 4-ASSOCIATED PROTEIN"/>
    <property type="match status" value="1"/>
</dbReference>
<gene>
    <name evidence="2" type="ORF">LSCM1_03226</name>
</gene>
<feature type="compositionally biased region" description="Polar residues" evidence="1">
    <location>
        <begin position="1132"/>
        <end position="1154"/>
    </location>
</feature>
<protein>
    <submittedName>
        <fullName evidence="2">Uncharacterized protein</fullName>
    </submittedName>
</protein>
<accession>A0A836KIU2</accession>
<feature type="region of interest" description="Disordered" evidence="1">
    <location>
        <begin position="323"/>
        <end position="361"/>
    </location>
</feature>
<feature type="compositionally biased region" description="Low complexity" evidence="1">
    <location>
        <begin position="408"/>
        <end position="419"/>
    </location>
</feature>
<dbReference type="GO" id="GO:0031464">
    <property type="term" value="C:Cul4A-RING E3 ubiquitin ligase complex"/>
    <property type="evidence" value="ECO:0007669"/>
    <property type="project" value="InterPro"/>
</dbReference>
<keyword evidence="3" id="KW-1185">Reference proteome</keyword>
<dbReference type="GeneID" id="92513286"/>
<dbReference type="EMBL" id="JAFEUZ010000028">
    <property type="protein sequence ID" value="KAG5474442.1"/>
    <property type="molecule type" value="Genomic_DNA"/>
</dbReference>
<feature type="region of interest" description="Disordered" evidence="1">
    <location>
        <begin position="382"/>
        <end position="424"/>
    </location>
</feature>
<feature type="region of interest" description="Disordered" evidence="1">
    <location>
        <begin position="1312"/>
        <end position="1332"/>
    </location>
</feature>
<feature type="region of interest" description="Disordered" evidence="1">
    <location>
        <begin position="467"/>
        <end position="502"/>
    </location>
</feature>
<dbReference type="KEGG" id="lmat:92513286"/>
<comment type="caution">
    <text evidence="2">The sequence shown here is derived from an EMBL/GenBank/DDBJ whole genome shotgun (WGS) entry which is preliminary data.</text>
</comment>
<name>A0A836KIU2_9TRYP</name>
<dbReference type="GO" id="GO:0019902">
    <property type="term" value="F:phosphatase binding"/>
    <property type="evidence" value="ECO:0007669"/>
    <property type="project" value="TreeGrafter"/>
</dbReference>
<sequence length="1423" mass="158243">MPLRSLVTSGREPLPPRRMPTYAYHTVPQTSRLVSDTSAQASISLMWKLWLEGQYSDLSKRLSSTGDILEKKDETRFACEFLASGGLDIYCLILCDPFNPLRFSLERASHRMTALERGRRQRTLELIISIYAEVMLQLTDLVADQNDLGWVIYDRYPGVFYRLIEFLEDSSLWATATGLLEHILACVGPVLEISKNPSLIRALRRASPMALAAFCRFLALLILPGLAQGQNPIVARRLHYPETVAVLRQVQRVVDSNVLWLVGEEGLVSTLISLCELRPNGLRIQQGGRSMMMLPTETTLIARDVQRAANAIRAGSRSSVVLLGDEGTNWEGEEEDGQWTDNEEPEGSGASGGSDGTADLLVDGSSLPTLFAGIERLLGLRQSQGQAPRAPVQSMNSVRRPTPPLQQPSASTASTNPSAAPLPPVNETAALSEYIEYIRTTVRSGAASAALGVNRAAPGAALSLPLLVSTPPEQGGPERGVGGDSGSVPAQPAIQVGRPRGPLEGPDQIAFLNRIATNQFEAEDQSRLLQWMLDREMIEEDDMDHSFKSIMDIHWWVGAADTRQRWRLRDPSLIPERDDNRHALVCLTVRRTVAPTPRPPTLEEFYAANERLSAELFEPLPRVDDLAFLDPVDTQRIVESQSEVLYLLNMFLSTFYFSDSWKALRDCRWVPRSVPMLEVAFGLDPSLPAFVDVPPHVNLPDKLRALPRYLPSPALSDHEEPATLADGSLRYPATWRLVPLLKLLGDLAIVYLRDPNQMAEEEAENHQHGPDTMRKMELLRGLYEYWNAQDRREQELVVKDPDVVASARRNAEAIACVVHRDQEDSCVRVSLYQTLDSYLRTFLFREAYRDDPDCPQTKLGQLLLTSVLERIYNGTRIPGLSGSMTPARLLSNMLQVLGELLRYHAGNLRTLCAYVVGDRDLSHLNEAVSNANRQNPVILSAAHEEVEEILKRPPLERGEHEPFGSVLLRRLFTFGVDTHHLLRALLLSLTPGLRSTGNYLSKPVNDSVDDVRLPPTLPGIGRTSDIISGDAVRISYVIRVSRQYTCEISLAPAQGPRREELLRELVCLLARTPHRQAPEHRPFPGLMCDESDLALLRRDCPLPMVGPPPRLRAALFGRRDEGGTKAPPPASRSESLSSQTQGILSTPQSPQSSTEHLHPTVETAEDAARLEELAPLAQLLLGEPHKLIFSALCGLNIESMEDNSRLSVVTTVLLVFLRVAATERSRESAAAAEANIRDVLANMRSFAQHGHRVWLAEERAARAREREARRCQAPMPLAGDLGICTCSGRDTTKAQEARKERSKLDKTAPSITDSFASSADEGRSTTKGGLAPDELPRRCPSFMAYGSCDPPHEGSVYQREFGGCFYRSFFRLLCLWVGYYASCQRYVETVYFSTEVAFGEYKTMALFLMRILPDFFMPRFSQC</sequence>
<reference evidence="2 3" key="1">
    <citation type="submission" date="2021-03" db="EMBL/GenBank/DDBJ databases">
        <title>Leishmania (Mundinia) martiniquensis Genome sequencing and assembly.</title>
        <authorList>
            <person name="Almutairi H."/>
            <person name="Gatherer D."/>
        </authorList>
    </citation>
    <scope>NUCLEOTIDE SEQUENCE [LARGE SCALE GENOMIC DNA]</scope>
    <source>
        <strain evidence="2">LSCM1</strain>
    </source>
</reference>
<feature type="region of interest" description="Disordered" evidence="1">
    <location>
        <begin position="1119"/>
        <end position="1164"/>
    </location>
</feature>
<dbReference type="InterPro" id="IPR022162">
    <property type="entry name" value="TRPC4AP"/>
</dbReference>
<dbReference type="GO" id="GO:0006511">
    <property type="term" value="P:ubiquitin-dependent protein catabolic process"/>
    <property type="evidence" value="ECO:0007669"/>
    <property type="project" value="InterPro"/>
</dbReference>
<evidence type="ECO:0000313" key="3">
    <source>
        <dbReference type="Proteomes" id="UP000673552"/>
    </source>
</evidence>